<evidence type="ECO:0000313" key="1">
    <source>
        <dbReference type="EMBL" id="GER03406.1"/>
    </source>
</evidence>
<name>A0A5A7N8S5_9PROT</name>
<evidence type="ECO:0008006" key="3">
    <source>
        <dbReference type="Google" id="ProtNLM"/>
    </source>
</evidence>
<dbReference type="GO" id="GO:0044780">
    <property type="term" value="P:bacterial-type flagellum assembly"/>
    <property type="evidence" value="ECO:0007669"/>
    <property type="project" value="TreeGrafter"/>
</dbReference>
<dbReference type="GO" id="GO:0005886">
    <property type="term" value="C:plasma membrane"/>
    <property type="evidence" value="ECO:0007669"/>
    <property type="project" value="TreeGrafter"/>
</dbReference>
<dbReference type="AlphaFoldDB" id="A0A5A7N8S5"/>
<dbReference type="PANTHER" id="PTHR30161:SF1">
    <property type="entry name" value="FLAGELLAR BIOSYNTHESIS PROTEIN FLHA-RELATED"/>
    <property type="match status" value="1"/>
</dbReference>
<dbReference type="Proteomes" id="UP000324996">
    <property type="component" value="Unassembled WGS sequence"/>
</dbReference>
<comment type="caution">
    <text evidence="1">The sequence shown here is derived from an EMBL/GenBank/DDBJ whole genome shotgun (WGS) entry which is preliminary data.</text>
</comment>
<accession>A0A5A7N8S5</accession>
<dbReference type="EMBL" id="BKCN01000004">
    <property type="protein sequence ID" value="GER03406.1"/>
    <property type="molecule type" value="Genomic_DNA"/>
</dbReference>
<evidence type="ECO:0000313" key="2">
    <source>
        <dbReference type="Proteomes" id="UP000324996"/>
    </source>
</evidence>
<proteinExistence type="predicted"/>
<dbReference type="GO" id="GO:0009306">
    <property type="term" value="P:protein secretion"/>
    <property type="evidence" value="ECO:0007669"/>
    <property type="project" value="InterPro"/>
</dbReference>
<dbReference type="Pfam" id="PF00771">
    <property type="entry name" value="FHIPEP"/>
    <property type="match status" value="1"/>
</dbReference>
<sequence length="61" mass="6596">MVLMTSLFIEKPLQLSSFPTILLIATMLRLSLNLASTRLILANGHEGTDAAGQVIQPLANF</sequence>
<keyword evidence="2" id="KW-1185">Reference proteome</keyword>
<organism evidence="1 2">
    <name type="scientific">Iodidimonas nitroreducens</name>
    <dbReference type="NCBI Taxonomy" id="1236968"/>
    <lineage>
        <taxon>Bacteria</taxon>
        <taxon>Pseudomonadati</taxon>
        <taxon>Pseudomonadota</taxon>
        <taxon>Alphaproteobacteria</taxon>
        <taxon>Iodidimonadales</taxon>
        <taxon>Iodidimonadaceae</taxon>
        <taxon>Iodidimonas</taxon>
    </lineage>
</organism>
<dbReference type="PANTHER" id="PTHR30161">
    <property type="entry name" value="FLAGELLAR EXPORT PROTEIN, MEMBRANE FLHA SUBUNIT-RELATED"/>
    <property type="match status" value="1"/>
</dbReference>
<protein>
    <recommendedName>
        <fullName evidence="3">Flagellar biosynthesis protein FlhA</fullName>
    </recommendedName>
</protein>
<gene>
    <name evidence="1" type="ORF">JCM17846_10880</name>
</gene>
<reference evidence="1 2" key="1">
    <citation type="submission" date="2019-09" db="EMBL/GenBank/DDBJ databases">
        <title>NBRP : Genome information of microbial organism related human and environment.</title>
        <authorList>
            <person name="Hattori M."/>
            <person name="Oshima K."/>
            <person name="Inaba H."/>
            <person name="Suda W."/>
            <person name="Sakamoto M."/>
            <person name="Iino T."/>
            <person name="Kitahara M."/>
            <person name="Oshida Y."/>
            <person name="Iida T."/>
            <person name="Kudo T."/>
            <person name="Itoh T."/>
            <person name="Ohkuma M."/>
        </authorList>
    </citation>
    <scope>NUCLEOTIDE SEQUENCE [LARGE SCALE GENOMIC DNA]</scope>
    <source>
        <strain evidence="1 2">Q-1</strain>
    </source>
</reference>
<dbReference type="InterPro" id="IPR001712">
    <property type="entry name" value="T3SS_FHIPEP"/>
</dbReference>